<dbReference type="InterPro" id="IPR008921">
    <property type="entry name" value="DNA_pol3_clamp-load_cplx_C"/>
</dbReference>
<dbReference type="PANTHER" id="PTHR11669:SF0">
    <property type="entry name" value="PROTEIN STICHEL-LIKE 2"/>
    <property type="match status" value="1"/>
</dbReference>
<dbReference type="Proteomes" id="UP000596092">
    <property type="component" value="Chromosome"/>
</dbReference>
<dbReference type="SUPFAM" id="SSF52540">
    <property type="entry name" value="P-loop containing nucleoside triphosphate hydrolases"/>
    <property type="match status" value="1"/>
</dbReference>
<keyword evidence="5" id="KW-0479">Metal-binding</keyword>
<evidence type="ECO:0000256" key="6">
    <source>
        <dbReference type="ARBA" id="ARBA00022741"/>
    </source>
</evidence>
<dbReference type="GO" id="GO:0005524">
    <property type="term" value="F:ATP binding"/>
    <property type="evidence" value="ECO:0007669"/>
    <property type="project" value="UniProtKB-KW"/>
</dbReference>
<dbReference type="GO" id="GO:0006261">
    <property type="term" value="P:DNA-templated DNA replication"/>
    <property type="evidence" value="ECO:0007669"/>
    <property type="project" value="TreeGrafter"/>
</dbReference>
<dbReference type="GO" id="GO:0009360">
    <property type="term" value="C:DNA polymerase III complex"/>
    <property type="evidence" value="ECO:0007669"/>
    <property type="project" value="InterPro"/>
</dbReference>
<evidence type="ECO:0000313" key="14">
    <source>
        <dbReference type="EMBL" id="QQG66092.1"/>
    </source>
</evidence>
<keyword evidence="8 11" id="KW-0067">ATP-binding</keyword>
<feature type="compositionally biased region" description="Low complexity" evidence="12">
    <location>
        <begin position="486"/>
        <end position="495"/>
    </location>
</feature>
<dbReference type="InterPro" id="IPR045085">
    <property type="entry name" value="HLD_clamp_pol_III_gamma_tau"/>
</dbReference>
<evidence type="ECO:0000256" key="9">
    <source>
        <dbReference type="ARBA" id="ARBA00022932"/>
    </source>
</evidence>
<dbReference type="GO" id="GO:0003677">
    <property type="term" value="F:DNA binding"/>
    <property type="evidence" value="ECO:0007669"/>
    <property type="project" value="InterPro"/>
</dbReference>
<keyword evidence="9 11" id="KW-0239">DNA-directed DNA polymerase</keyword>
<dbReference type="CDD" id="cd00009">
    <property type="entry name" value="AAA"/>
    <property type="match status" value="1"/>
</dbReference>
<dbReference type="InterPro" id="IPR012763">
    <property type="entry name" value="DNA_pol_III_sug/sutau_N"/>
</dbReference>
<keyword evidence="3 11" id="KW-0548">Nucleotidyltransferase</keyword>
<dbReference type="InterPro" id="IPR022754">
    <property type="entry name" value="DNA_pol_III_gamma-3"/>
</dbReference>
<dbReference type="Gene3D" id="1.20.272.10">
    <property type="match status" value="1"/>
</dbReference>
<comment type="catalytic activity">
    <reaction evidence="10 11">
        <text>DNA(n) + a 2'-deoxyribonucleoside 5'-triphosphate = DNA(n+1) + diphosphate</text>
        <dbReference type="Rhea" id="RHEA:22508"/>
        <dbReference type="Rhea" id="RHEA-COMP:17339"/>
        <dbReference type="Rhea" id="RHEA-COMP:17340"/>
        <dbReference type="ChEBI" id="CHEBI:33019"/>
        <dbReference type="ChEBI" id="CHEBI:61560"/>
        <dbReference type="ChEBI" id="CHEBI:173112"/>
        <dbReference type="EC" id="2.7.7.7"/>
    </reaction>
</comment>
<sequence>MSYLVLARKSRPQTFAEIVGQKPIVRTLQNALSQNRVPHALIFSGIRGTGKTTLARIMAKALNCEQGPATEPCNTCRSCREITGGASIDLQEVDGASNRGIQEIRELKEKIRFLPTHSRFKIILIDEVHMLTAEAFNALLKTLEEPPNHVYFMFATTELHKVPVTILSRCQRYELKRLDHHELTTHFSRLAASEGFEIEPEAVDMIVRESGGSVRDGLSLLDQIFSYSGRQIQAQDVVEMLGLVSHQLVSKLGTALLQGDLAAVYRQLDTLYQHGSDLRRFVNDLLTWLRSVIVCKVSPNPGQLLEATDNELIELTKTADSYSLPTLTALFDLLLENLENITRSQQPRLALELAFIRAVQFHDVVPVSELMAQFDRIAADMLPGQPAPLLSADPQVHKTTPATGTAQQVPVAEDASVSPKVPENIETRKIVAPASSAAIDHTVQDAGSTEETQAPPVDRQASLPLTSTFHTDEAPADTDISTQSLPATPATEATNPPTPSAERKRIRQHWGAFVKYVHSRQPWIAAALQVADAVDQQGEVLTIHFTDSIDCTLLKQPKIIEALTASVLDFFQENLRIQFEVPGSTACALDPNSHLAPLQERRALANDPLVLTALDVFTGQVEEIRVGKRYLKTTTPVDQTDTEHEPDNDD</sequence>
<evidence type="ECO:0000256" key="10">
    <source>
        <dbReference type="ARBA" id="ARBA00049244"/>
    </source>
</evidence>
<evidence type="ECO:0000256" key="1">
    <source>
        <dbReference type="ARBA" id="ARBA00006360"/>
    </source>
</evidence>
<comment type="similarity">
    <text evidence="1 11">Belongs to the DnaX/STICHEL family.</text>
</comment>
<dbReference type="PANTHER" id="PTHR11669">
    <property type="entry name" value="REPLICATION FACTOR C / DNA POLYMERASE III GAMMA-TAU SUBUNIT"/>
    <property type="match status" value="1"/>
</dbReference>
<keyword evidence="15" id="KW-1185">Reference proteome</keyword>
<dbReference type="SUPFAM" id="SSF48019">
    <property type="entry name" value="post-AAA+ oligomerization domain-like"/>
    <property type="match status" value="1"/>
</dbReference>
<dbReference type="EC" id="2.7.7.7" evidence="11"/>
<dbReference type="CDD" id="cd18137">
    <property type="entry name" value="HLD_clamp_pol_III_gamma_tau"/>
    <property type="match status" value="1"/>
</dbReference>
<dbReference type="InterPro" id="IPR050238">
    <property type="entry name" value="DNA_Rep/Repair_Clamp_Loader"/>
</dbReference>
<feature type="region of interest" description="Disordered" evidence="12">
    <location>
        <begin position="469"/>
        <end position="504"/>
    </location>
</feature>
<evidence type="ECO:0000256" key="4">
    <source>
        <dbReference type="ARBA" id="ARBA00022705"/>
    </source>
</evidence>
<evidence type="ECO:0000256" key="11">
    <source>
        <dbReference type="RuleBase" id="RU364063"/>
    </source>
</evidence>
<evidence type="ECO:0000313" key="15">
    <source>
        <dbReference type="Proteomes" id="UP000596092"/>
    </source>
</evidence>
<dbReference type="RefSeq" id="WP_199261897.1">
    <property type="nucleotide sequence ID" value="NZ_CP054140.1"/>
</dbReference>
<keyword evidence="6 11" id="KW-0547">Nucleotide-binding</keyword>
<dbReference type="AlphaFoldDB" id="A0A7T5VE51"/>
<evidence type="ECO:0000256" key="12">
    <source>
        <dbReference type="SAM" id="MobiDB-lite"/>
    </source>
</evidence>
<reference evidence="14 15" key="1">
    <citation type="submission" date="2020-05" db="EMBL/GenBank/DDBJ databases">
        <title>Complete genome of Desulfobulbus oligotrophicus.</title>
        <authorList>
            <person name="Podar M."/>
        </authorList>
    </citation>
    <scope>NUCLEOTIDE SEQUENCE [LARGE SCALE GENOMIC DNA]</scope>
    <source>
        <strain evidence="14 15">Prop6</strain>
    </source>
</reference>
<dbReference type="Gene3D" id="1.10.8.60">
    <property type="match status" value="1"/>
</dbReference>
<keyword evidence="2 11" id="KW-0808">Transferase</keyword>
<evidence type="ECO:0000256" key="7">
    <source>
        <dbReference type="ARBA" id="ARBA00022833"/>
    </source>
</evidence>
<dbReference type="GO" id="GO:0046872">
    <property type="term" value="F:metal ion binding"/>
    <property type="evidence" value="ECO:0007669"/>
    <property type="project" value="UniProtKB-KW"/>
</dbReference>
<accession>A0A7T5VE51</accession>
<protein>
    <recommendedName>
        <fullName evidence="11">DNA polymerase III subunit gamma/tau</fullName>
        <ecNumber evidence="11">2.7.7.7</ecNumber>
    </recommendedName>
</protein>
<dbReference type="KEGG" id="dog:HP555_09525"/>
<dbReference type="Pfam" id="PF13177">
    <property type="entry name" value="DNA_pol3_delta2"/>
    <property type="match status" value="1"/>
</dbReference>
<keyword evidence="4 11" id="KW-0235">DNA replication</keyword>
<feature type="region of interest" description="Disordered" evidence="12">
    <location>
        <begin position="388"/>
        <end position="423"/>
    </location>
</feature>
<dbReference type="InterPro" id="IPR003593">
    <property type="entry name" value="AAA+_ATPase"/>
</dbReference>
<evidence type="ECO:0000256" key="2">
    <source>
        <dbReference type="ARBA" id="ARBA00022679"/>
    </source>
</evidence>
<proteinExistence type="inferred from homology"/>
<dbReference type="NCBIfam" id="NF004046">
    <property type="entry name" value="PRK05563.1"/>
    <property type="match status" value="1"/>
</dbReference>
<evidence type="ECO:0000256" key="3">
    <source>
        <dbReference type="ARBA" id="ARBA00022695"/>
    </source>
</evidence>
<organism evidence="14 15">
    <name type="scientific">Desulfobulbus oligotrophicus</name>
    <dbReference type="NCBI Taxonomy" id="1909699"/>
    <lineage>
        <taxon>Bacteria</taxon>
        <taxon>Pseudomonadati</taxon>
        <taxon>Thermodesulfobacteriota</taxon>
        <taxon>Desulfobulbia</taxon>
        <taxon>Desulfobulbales</taxon>
        <taxon>Desulfobulbaceae</taxon>
        <taxon>Desulfobulbus</taxon>
    </lineage>
</organism>
<dbReference type="InterPro" id="IPR027417">
    <property type="entry name" value="P-loop_NTPase"/>
</dbReference>
<evidence type="ECO:0000256" key="8">
    <source>
        <dbReference type="ARBA" id="ARBA00022840"/>
    </source>
</evidence>
<name>A0A7T5VE51_9BACT</name>
<comment type="function">
    <text evidence="11">DNA polymerase III is a complex, multichain enzyme responsible for most of the replicative synthesis in bacteria. This DNA polymerase also exhibits 3' to 5' exonuclease activity.</text>
</comment>
<feature type="domain" description="AAA+ ATPase" evidence="13">
    <location>
        <begin position="37"/>
        <end position="178"/>
    </location>
</feature>
<dbReference type="Pfam" id="PF22608">
    <property type="entry name" value="DNAX_ATPase_lid"/>
    <property type="match status" value="1"/>
</dbReference>
<keyword evidence="7" id="KW-0862">Zinc</keyword>
<dbReference type="NCBIfam" id="TIGR02397">
    <property type="entry name" value="dnaX_nterm"/>
    <property type="match status" value="1"/>
</dbReference>
<dbReference type="Gene3D" id="3.40.50.300">
    <property type="entry name" value="P-loop containing nucleotide triphosphate hydrolases"/>
    <property type="match status" value="1"/>
</dbReference>
<evidence type="ECO:0000259" key="13">
    <source>
        <dbReference type="SMART" id="SM00382"/>
    </source>
</evidence>
<dbReference type="Pfam" id="PF12169">
    <property type="entry name" value="DNA_pol3_gamma3"/>
    <property type="match status" value="1"/>
</dbReference>
<evidence type="ECO:0000256" key="5">
    <source>
        <dbReference type="ARBA" id="ARBA00022723"/>
    </source>
</evidence>
<dbReference type="EMBL" id="CP054140">
    <property type="protein sequence ID" value="QQG66092.1"/>
    <property type="molecule type" value="Genomic_DNA"/>
</dbReference>
<gene>
    <name evidence="11 14" type="primary">dnaX</name>
    <name evidence="14" type="ORF">HP555_09525</name>
</gene>
<dbReference type="GO" id="GO:0003887">
    <property type="term" value="F:DNA-directed DNA polymerase activity"/>
    <property type="evidence" value="ECO:0007669"/>
    <property type="project" value="UniProtKB-KW"/>
</dbReference>
<dbReference type="FunFam" id="3.40.50.300:FF:000014">
    <property type="entry name" value="DNA polymerase III subunit gamma/tau"/>
    <property type="match status" value="1"/>
</dbReference>
<comment type="subunit">
    <text evidence="11">DNA polymerase III contains a core (composed of alpha, epsilon and theta chains) that associates with a tau subunit. This core dimerizes to form the POLIII' complex. PolIII' associates with the gamma complex (composed of gamma, delta, delta', psi and chi chains) and with the beta chain to form the complete DNA polymerase III complex.</text>
</comment>
<feature type="compositionally biased region" description="Polar residues" evidence="12">
    <location>
        <begin position="397"/>
        <end position="408"/>
    </location>
</feature>
<dbReference type="SMART" id="SM00382">
    <property type="entry name" value="AAA"/>
    <property type="match status" value="1"/>
</dbReference>